<evidence type="ECO:0000313" key="2">
    <source>
        <dbReference type="EMBL" id="MDH2135184.1"/>
    </source>
</evidence>
<protein>
    <submittedName>
        <fullName evidence="2">DUF2285 domain-containing protein</fullName>
    </submittedName>
</protein>
<feature type="non-terminal residue" evidence="2">
    <location>
        <position position="1"/>
    </location>
</feature>
<dbReference type="RefSeq" id="WP_279776400.1">
    <property type="nucleotide sequence ID" value="NZ_JAOCKX010000093.1"/>
</dbReference>
<name>A0AA42X4C7_SPHYA</name>
<dbReference type="AlphaFoldDB" id="A0AA42X4C7"/>
<sequence>DRWLMALRVQDALIAGASQREIAIALFGAERIPVDWRSASDSLRSRVRRLVREARILAGGRYRGLLGRHGPEKE</sequence>
<evidence type="ECO:0000259" key="1">
    <source>
        <dbReference type="Pfam" id="PF10074"/>
    </source>
</evidence>
<dbReference type="Pfam" id="PF10074">
    <property type="entry name" value="RovC_DNA-bd"/>
    <property type="match status" value="1"/>
</dbReference>
<reference evidence="2" key="1">
    <citation type="submission" date="2022-09" db="EMBL/GenBank/DDBJ databases">
        <title>Intensive care unit water sources are persistently colonized with multi-drug resistant bacteria and are the site of extensive horizontal gene transfer of antibiotic resistance genes.</title>
        <authorList>
            <person name="Diorio-Toth L."/>
        </authorList>
    </citation>
    <scope>NUCLEOTIDE SEQUENCE</scope>
    <source>
        <strain evidence="2">GD03659</strain>
    </source>
</reference>
<dbReference type="InterPro" id="IPR018754">
    <property type="entry name" value="RovC-like_DNA-bd"/>
</dbReference>
<accession>A0AA42X4C7</accession>
<proteinExistence type="predicted"/>
<evidence type="ECO:0000313" key="3">
    <source>
        <dbReference type="Proteomes" id="UP001162318"/>
    </source>
</evidence>
<dbReference type="EMBL" id="JAOCKX010000093">
    <property type="protein sequence ID" value="MDH2135184.1"/>
    <property type="molecule type" value="Genomic_DNA"/>
</dbReference>
<organism evidence="2 3">
    <name type="scientific">Sphingobium yanoikuyae</name>
    <name type="common">Sphingomonas yanoikuyae</name>
    <dbReference type="NCBI Taxonomy" id="13690"/>
    <lineage>
        <taxon>Bacteria</taxon>
        <taxon>Pseudomonadati</taxon>
        <taxon>Pseudomonadota</taxon>
        <taxon>Alphaproteobacteria</taxon>
        <taxon>Sphingomonadales</taxon>
        <taxon>Sphingomonadaceae</taxon>
        <taxon>Sphingobium</taxon>
    </lineage>
</organism>
<gene>
    <name evidence="2" type="ORF">N5J77_29065</name>
</gene>
<feature type="domain" description="T6SS Transcription factor RovC-like DNA binding" evidence="1">
    <location>
        <begin position="2"/>
        <end position="66"/>
    </location>
</feature>
<comment type="caution">
    <text evidence="2">The sequence shown here is derived from an EMBL/GenBank/DDBJ whole genome shotgun (WGS) entry which is preliminary data.</text>
</comment>
<dbReference type="Proteomes" id="UP001162318">
    <property type="component" value="Unassembled WGS sequence"/>
</dbReference>